<dbReference type="OrthoDB" id="6398343at2759"/>
<dbReference type="InParanoid" id="E9HII1"/>
<proteinExistence type="predicted"/>
<sequence length="161" mass="18523">MVWSLEERCCRYSWLGAGAKICKSIEAKKDVHLLENQLNELLVARHLSFSDLQDIKKKLIERAILLKNKTPKSDWPLENLQRELEGVICTMNHMKSREMRAADGCKARNHLRSKLSNLKTRPEELMKLIEEQSGVVFTAIHTSTGTFPWQTQGYGKAKRNS</sequence>
<gene>
    <name evidence="1" type="ORF">DAPPUDRAFT_114545</name>
</gene>
<protein>
    <submittedName>
        <fullName evidence="1">Uncharacterized protein</fullName>
    </submittedName>
</protein>
<reference evidence="1 2" key="1">
    <citation type="journal article" date="2011" name="Science">
        <title>The ecoresponsive genome of Daphnia pulex.</title>
        <authorList>
            <person name="Colbourne J.K."/>
            <person name="Pfrender M.E."/>
            <person name="Gilbert D."/>
            <person name="Thomas W.K."/>
            <person name="Tucker A."/>
            <person name="Oakley T.H."/>
            <person name="Tokishita S."/>
            <person name="Aerts A."/>
            <person name="Arnold G.J."/>
            <person name="Basu M.K."/>
            <person name="Bauer D.J."/>
            <person name="Caceres C.E."/>
            <person name="Carmel L."/>
            <person name="Casola C."/>
            <person name="Choi J.H."/>
            <person name="Detter J.C."/>
            <person name="Dong Q."/>
            <person name="Dusheyko S."/>
            <person name="Eads B.D."/>
            <person name="Frohlich T."/>
            <person name="Geiler-Samerotte K.A."/>
            <person name="Gerlach D."/>
            <person name="Hatcher P."/>
            <person name="Jogdeo S."/>
            <person name="Krijgsveld J."/>
            <person name="Kriventseva E.V."/>
            <person name="Kultz D."/>
            <person name="Laforsch C."/>
            <person name="Lindquist E."/>
            <person name="Lopez J."/>
            <person name="Manak J.R."/>
            <person name="Muller J."/>
            <person name="Pangilinan J."/>
            <person name="Patwardhan R.P."/>
            <person name="Pitluck S."/>
            <person name="Pritham E.J."/>
            <person name="Rechtsteiner A."/>
            <person name="Rho M."/>
            <person name="Rogozin I.B."/>
            <person name="Sakarya O."/>
            <person name="Salamov A."/>
            <person name="Schaack S."/>
            <person name="Shapiro H."/>
            <person name="Shiga Y."/>
            <person name="Skalitzky C."/>
            <person name="Smith Z."/>
            <person name="Souvorov A."/>
            <person name="Sung W."/>
            <person name="Tang Z."/>
            <person name="Tsuchiya D."/>
            <person name="Tu H."/>
            <person name="Vos H."/>
            <person name="Wang M."/>
            <person name="Wolf Y.I."/>
            <person name="Yamagata H."/>
            <person name="Yamada T."/>
            <person name="Ye Y."/>
            <person name="Shaw J.R."/>
            <person name="Andrews J."/>
            <person name="Crease T.J."/>
            <person name="Tang H."/>
            <person name="Lucas S.M."/>
            <person name="Robertson H.M."/>
            <person name="Bork P."/>
            <person name="Koonin E.V."/>
            <person name="Zdobnov E.M."/>
            <person name="Grigoriev I.V."/>
            <person name="Lynch M."/>
            <person name="Boore J.L."/>
        </authorList>
    </citation>
    <scope>NUCLEOTIDE SEQUENCE [LARGE SCALE GENOMIC DNA]</scope>
</reference>
<evidence type="ECO:0000313" key="1">
    <source>
        <dbReference type="EMBL" id="EFX68458.1"/>
    </source>
</evidence>
<dbReference type="Proteomes" id="UP000000305">
    <property type="component" value="Unassembled WGS sequence"/>
</dbReference>
<accession>E9HII1</accession>
<dbReference type="EMBL" id="GL732655">
    <property type="protein sequence ID" value="EFX68458.1"/>
    <property type="molecule type" value="Genomic_DNA"/>
</dbReference>
<organism evidence="1 2">
    <name type="scientific">Daphnia pulex</name>
    <name type="common">Water flea</name>
    <dbReference type="NCBI Taxonomy" id="6669"/>
    <lineage>
        <taxon>Eukaryota</taxon>
        <taxon>Metazoa</taxon>
        <taxon>Ecdysozoa</taxon>
        <taxon>Arthropoda</taxon>
        <taxon>Crustacea</taxon>
        <taxon>Branchiopoda</taxon>
        <taxon>Diplostraca</taxon>
        <taxon>Cladocera</taxon>
        <taxon>Anomopoda</taxon>
        <taxon>Daphniidae</taxon>
        <taxon>Daphnia</taxon>
    </lineage>
</organism>
<dbReference type="KEGG" id="dpx:DAPPUDRAFT_114545"/>
<keyword evidence="2" id="KW-1185">Reference proteome</keyword>
<dbReference type="HOGENOM" id="CLU_1645422_0_0_1"/>
<dbReference type="AlphaFoldDB" id="E9HII1"/>
<name>E9HII1_DAPPU</name>
<evidence type="ECO:0000313" key="2">
    <source>
        <dbReference type="Proteomes" id="UP000000305"/>
    </source>
</evidence>